<keyword evidence="7" id="KW-1185">Reference proteome</keyword>
<dbReference type="EMBL" id="JBHFQA010000008">
    <property type="protein sequence ID" value="KAL2095484.1"/>
    <property type="molecule type" value="Genomic_DNA"/>
</dbReference>
<protein>
    <recommendedName>
        <fullName evidence="5">Ig-like domain-containing protein</fullName>
    </recommendedName>
</protein>
<evidence type="ECO:0000259" key="5">
    <source>
        <dbReference type="PROSITE" id="PS50835"/>
    </source>
</evidence>
<dbReference type="PROSITE" id="PS50835">
    <property type="entry name" value="IG_LIKE"/>
    <property type="match status" value="1"/>
</dbReference>
<evidence type="ECO:0000256" key="3">
    <source>
        <dbReference type="ARBA" id="ARBA00023157"/>
    </source>
</evidence>
<dbReference type="AlphaFoldDB" id="A0ABD1K8S7"/>
<proteinExistence type="predicted"/>
<dbReference type="SUPFAM" id="SSF48726">
    <property type="entry name" value="Immunoglobulin"/>
    <property type="match status" value="1"/>
</dbReference>
<keyword evidence="4" id="KW-0393">Immunoglobulin domain</keyword>
<evidence type="ECO:0000313" key="6">
    <source>
        <dbReference type="EMBL" id="KAL2095484.1"/>
    </source>
</evidence>
<dbReference type="Gene3D" id="2.60.40.10">
    <property type="entry name" value="Immunoglobulins"/>
    <property type="match status" value="1"/>
</dbReference>
<accession>A0ABD1K8S7</accession>
<dbReference type="Proteomes" id="UP001591681">
    <property type="component" value="Unassembled WGS sequence"/>
</dbReference>
<dbReference type="InterPro" id="IPR007110">
    <property type="entry name" value="Ig-like_dom"/>
</dbReference>
<evidence type="ECO:0000256" key="4">
    <source>
        <dbReference type="ARBA" id="ARBA00023319"/>
    </source>
</evidence>
<gene>
    <name evidence="6" type="ORF">ACEWY4_010203</name>
</gene>
<keyword evidence="2" id="KW-0677">Repeat</keyword>
<dbReference type="FunFam" id="2.60.40.10:FF:000013">
    <property type="entry name" value="cell adhesion molecule 1 isoform X1"/>
    <property type="match status" value="1"/>
</dbReference>
<evidence type="ECO:0000256" key="2">
    <source>
        <dbReference type="ARBA" id="ARBA00022737"/>
    </source>
</evidence>
<name>A0ABD1K8S7_9TELE</name>
<sequence>MSALLEHSQSNDHVSALNLTPQQVAIKGHCDKATETSKKKLSSQLKVVFHMAKHDLPSNYFVAQTELLQALKAPDFVASDGIYRHGDSVDDMEKALEDVVMEQLCEKLKNSDFIGLIIDETVNITVNKKLIIYLKLEIKGNVETCFLGNYDVDSGTARCIFDRIVSVLREMDIALSRVIGLGSDGASVMMGRAVEAMKHNWPAVVTELKEEAVGGNAQAQGLLGQIQTYSFIALTHALADILPVMTKLNLVFQKDSVNLSSITPIVQASVAAFTQLQNAPGQEEETFQAGYKDDRYRNVKVTNASDRNIQAFQKVRERYVQHLIDALQDRFPEDCLDLLHCIDALLNPSRYPQTQSALQEYAEPAIRRIICHFARTGSADTAPLIDAVSLQRDALTVMTALRGYGGLHFSTACEVLIRDLNEMCYVDDKVSKVAWLNRSNIIFASRDKWSLDPRVELVTKGQLEYSLRIQKVDVYDEGQYTCSIQTKERARTSQVFLIVQVTANVTVMAVH</sequence>
<evidence type="ECO:0000256" key="1">
    <source>
        <dbReference type="ARBA" id="ARBA00022729"/>
    </source>
</evidence>
<dbReference type="InterPro" id="IPR036179">
    <property type="entry name" value="Ig-like_dom_sf"/>
</dbReference>
<feature type="domain" description="Ig-like" evidence="5">
    <location>
        <begin position="424"/>
        <end position="493"/>
    </location>
</feature>
<dbReference type="PANTHER" id="PTHR46880:SF6">
    <property type="entry name" value="U1-TYPE DOMAIN-CONTAINING PROTEIN"/>
    <property type="match status" value="1"/>
</dbReference>
<keyword evidence="1" id="KW-0732">Signal</keyword>
<dbReference type="InterPro" id="IPR013783">
    <property type="entry name" value="Ig-like_fold"/>
</dbReference>
<comment type="caution">
    <text evidence="6">The sequence shown here is derived from an EMBL/GenBank/DDBJ whole genome shotgun (WGS) entry which is preliminary data.</text>
</comment>
<dbReference type="PANTHER" id="PTHR46880">
    <property type="entry name" value="RAS-ASSOCIATING DOMAIN-CONTAINING PROTEIN"/>
    <property type="match status" value="1"/>
</dbReference>
<reference evidence="6 7" key="1">
    <citation type="submission" date="2024-09" db="EMBL/GenBank/DDBJ databases">
        <title>A chromosome-level genome assembly of Gray's grenadier anchovy, Coilia grayii.</title>
        <authorList>
            <person name="Fu Z."/>
        </authorList>
    </citation>
    <scope>NUCLEOTIDE SEQUENCE [LARGE SCALE GENOMIC DNA]</scope>
    <source>
        <strain evidence="6">G4</strain>
        <tissue evidence="6">Muscle</tissue>
    </source>
</reference>
<evidence type="ECO:0000313" key="7">
    <source>
        <dbReference type="Proteomes" id="UP001591681"/>
    </source>
</evidence>
<keyword evidence="3" id="KW-1015">Disulfide bond</keyword>
<organism evidence="6 7">
    <name type="scientific">Coilia grayii</name>
    <name type="common">Gray's grenadier anchovy</name>
    <dbReference type="NCBI Taxonomy" id="363190"/>
    <lineage>
        <taxon>Eukaryota</taxon>
        <taxon>Metazoa</taxon>
        <taxon>Chordata</taxon>
        <taxon>Craniata</taxon>
        <taxon>Vertebrata</taxon>
        <taxon>Euteleostomi</taxon>
        <taxon>Actinopterygii</taxon>
        <taxon>Neopterygii</taxon>
        <taxon>Teleostei</taxon>
        <taxon>Clupei</taxon>
        <taxon>Clupeiformes</taxon>
        <taxon>Clupeoidei</taxon>
        <taxon>Engraulidae</taxon>
        <taxon>Coilinae</taxon>
        <taxon>Coilia</taxon>
    </lineage>
</organism>